<sequence length="67" mass="7668">MFELGVPFFLPVWRRVSVVAIAIGWGLFELWKGEPFWAIIFIGMGGFAAWKFWTTDWSAVAAMDKDP</sequence>
<keyword evidence="3" id="KW-1185">Reference proteome</keyword>
<protein>
    <submittedName>
        <fullName evidence="2">Uncharacterized protein</fullName>
    </submittedName>
</protein>
<evidence type="ECO:0000313" key="2">
    <source>
        <dbReference type="EMBL" id="NSX53658.1"/>
    </source>
</evidence>
<keyword evidence="1" id="KW-0472">Membrane</keyword>
<feature type="transmembrane region" description="Helical" evidence="1">
    <location>
        <begin position="35"/>
        <end position="53"/>
    </location>
</feature>
<reference evidence="2 3" key="1">
    <citation type="submission" date="2020-06" db="EMBL/GenBank/DDBJ databases">
        <title>Sulfitobacter algicola sp. nov., isolated from green algae.</title>
        <authorList>
            <person name="Wang C."/>
        </authorList>
    </citation>
    <scope>NUCLEOTIDE SEQUENCE [LARGE SCALE GENOMIC DNA]</scope>
    <source>
        <strain evidence="2 3">1151</strain>
    </source>
</reference>
<keyword evidence="1" id="KW-1133">Transmembrane helix</keyword>
<organism evidence="2 3">
    <name type="scientific">Parasulfitobacter algicola</name>
    <dbReference type="NCBI Taxonomy" id="2614809"/>
    <lineage>
        <taxon>Bacteria</taxon>
        <taxon>Pseudomonadati</taxon>
        <taxon>Pseudomonadota</taxon>
        <taxon>Alphaproteobacteria</taxon>
        <taxon>Rhodobacterales</taxon>
        <taxon>Roseobacteraceae</taxon>
        <taxon>Parasulfitobacter</taxon>
    </lineage>
</organism>
<name>A0ABX2ILA9_9RHOB</name>
<accession>A0ABX2ILA9</accession>
<dbReference type="Proteomes" id="UP000777935">
    <property type="component" value="Unassembled WGS sequence"/>
</dbReference>
<evidence type="ECO:0000313" key="3">
    <source>
        <dbReference type="Proteomes" id="UP000777935"/>
    </source>
</evidence>
<gene>
    <name evidence="2" type="ORF">HRQ87_02485</name>
</gene>
<dbReference type="RefSeq" id="WP_174134853.1">
    <property type="nucleotide sequence ID" value="NZ_JABUFE010000001.1"/>
</dbReference>
<comment type="caution">
    <text evidence="2">The sequence shown here is derived from an EMBL/GenBank/DDBJ whole genome shotgun (WGS) entry which is preliminary data.</text>
</comment>
<proteinExistence type="predicted"/>
<evidence type="ECO:0000256" key="1">
    <source>
        <dbReference type="SAM" id="Phobius"/>
    </source>
</evidence>
<dbReference type="EMBL" id="JABUFE010000001">
    <property type="protein sequence ID" value="NSX53658.1"/>
    <property type="molecule type" value="Genomic_DNA"/>
</dbReference>
<keyword evidence="1" id="KW-0812">Transmembrane</keyword>